<dbReference type="RefSeq" id="WP_129435793.1">
    <property type="nucleotide sequence ID" value="NZ_SBKO01000002.1"/>
</dbReference>
<dbReference type="Gene3D" id="2.60.120.380">
    <property type="match status" value="1"/>
</dbReference>
<dbReference type="SUPFAM" id="SSF89260">
    <property type="entry name" value="Collagen-binding domain"/>
    <property type="match status" value="1"/>
</dbReference>
<name>A0A4Q1K2Z9_9FLAO</name>
<dbReference type="SUPFAM" id="SSF53474">
    <property type="entry name" value="alpha/beta-Hydrolases"/>
    <property type="match status" value="1"/>
</dbReference>
<dbReference type="AlphaFoldDB" id="A0A4Q1K2Z9"/>
<evidence type="ECO:0000313" key="5">
    <source>
        <dbReference type="Proteomes" id="UP000290283"/>
    </source>
</evidence>
<dbReference type="InterPro" id="IPR012908">
    <property type="entry name" value="PGAP1-ab_dom-like"/>
</dbReference>
<evidence type="ECO:0000256" key="1">
    <source>
        <dbReference type="ARBA" id="ARBA00022729"/>
    </source>
</evidence>
<dbReference type="GO" id="GO:0016788">
    <property type="term" value="F:hydrolase activity, acting on ester bonds"/>
    <property type="evidence" value="ECO:0007669"/>
    <property type="project" value="InterPro"/>
</dbReference>
<dbReference type="Pfam" id="PF07819">
    <property type="entry name" value="PGAP1"/>
    <property type="match status" value="1"/>
</dbReference>
<keyword evidence="4" id="KW-0378">Hydrolase</keyword>
<dbReference type="InterPro" id="IPR026444">
    <property type="entry name" value="Secre_tail"/>
</dbReference>
<dbReference type="InterPro" id="IPR029058">
    <property type="entry name" value="AB_hydrolase_fold"/>
</dbReference>
<keyword evidence="5" id="KW-1185">Reference proteome</keyword>
<organism evidence="4 5">
    <name type="scientific">Flavobacterium amnicola</name>
    <dbReference type="NCBI Taxonomy" id="2506422"/>
    <lineage>
        <taxon>Bacteria</taxon>
        <taxon>Pseudomonadati</taxon>
        <taxon>Bacteroidota</taxon>
        <taxon>Flavobacteriia</taxon>
        <taxon>Flavobacteriales</taxon>
        <taxon>Flavobacteriaceae</taxon>
        <taxon>Flavobacterium</taxon>
    </lineage>
</organism>
<dbReference type="Gene3D" id="3.40.50.1820">
    <property type="entry name" value="alpha/beta hydrolase"/>
    <property type="match status" value="1"/>
</dbReference>
<dbReference type="NCBIfam" id="TIGR04183">
    <property type="entry name" value="Por_Secre_tail"/>
    <property type="match status" value="1"/>
</dbReference>
<protein>
    <submittedName>
        <fullName evidence="4">Alpha/beta fold hydrolase</fullName>
    </submittedName>
</protein>
<sequence length="585" mass="64678">MNKITLYTLFFSVFFIAITFAQEEKFEYKPRPKEFEFVYHKGDSIIPLKTPKATDPESRLVFQSKIPYPIIFIHGLMSDSETWNTSTNFFDTQFGFTFGGRFDFCLNADNNHTLANKNFYPTPNADIAAFEPSIGNGDYYYVNFNVKVNGAFGTDVLSNQAAVAKQGAALKKAVERVLQITGKDKVILVGHSMGGLCSREYIQNPANWQADGSHHVAKFLTAGTPNGGSNSSDNPIGIFTPVDVRSEAIRDLKMTYYYSGEGSHYLFGGKEVITSTSMNDNSSSPDFYNVDINCNGIIESTTNITGLNQRPLDNLIDFSNIAGRITDFWGSNITTDGIVPEPSSKLNNYYPSLTYPAKMFYFNSGYDLIENHTELPGYYNLIMQGLDEPNFKELAYQIAINTQYTGFDTVQESTSADDTDFYKISITDNMNANVVVSGFGSGSVAILNSAGTIIGTAQNSSGGSINFTRALAAGTYFLRLTTTAPSASSYLTPYTFIVNATLSNPENQLEDIRFYPNPVTSTLNIENIAFEKATISNIVGQKIAELKSDGIQNHQTIDMTNFSKGIYLITLKKENQTKTIKIIKE</sequence>
<dbReference type="Proteomes" id="UP000290283">
    <property type="component" value="Unassembled WGS sequence"/>
</dbReference>
<dbReference type="OrthoDB" id="951108at2"/>
<reference evidence="5" key="1">
    <citation type="submission" date="2019-01" db="EMBL/GenBank/DDBJ databases">
        <title>Cytophagaceae bacterium strain CAR-16.</title>
        <authorList>
            <person name="Chen W.-M."/>
        </authorList>
    </citation>
    <scope>NUCLEOTIDE SEQUENCE [LARGE SCALE GENOMIC DNA]</scope>
    <source>
        <strain evidence="5">LLJ-11</strain>
    </source>
</reference>
<evidence type="ECO:0000313" key="4">
    <source>
        <dbReference type="EMBL" id="RXR19335.1"/>
    </source>
</evidence>
<evidence type="ECO:0000259" key="2">
    <source>
        <dbReference type="Pfam" id="PF07819"/>
    </source>
</evidence>
<accession>A0A4Q1K2Z9</accession>
<proteinExistence type="predicted"/>
<comment type="caution">
    <text evidence="4">The sequence shown here is derived from an EMBL/GenBank/DDBJ whole genome shotgun (WGS) entry which is preliminary data.</text>
</comment>
<dbReference type="EMBL" id="SBKO01000002">
    <property type="protein sequence ID" value="RXR19335.1"/>
    <property type="molecule type" value="Genomic_DNA"/>
</dbReference>
<dbReference type="Pfam" id="PF18962">
    <property type="entry name" value="Por_Secre_tail"/>
    <property type="match status" value="1"/>
</dbReference>
<feature type="domain" description="GPI inositol-deacylase PGAP1-like alpha/beta" evidence="2">
    <location>
        <begin position="135"/>
        <end position="226"/>
    </location>
</feature>
<feature type="domain" description="Secretion system C-terminal sorting" evidence="3">
    <location>
        <begin position="515"/>
        <end position="583"/>
    </location>
</feature>
<evidence type="ECO:0000259" key="3">
    <source>
        <dbReference type="Pfam" id="PF18962"/>
    </source>
</evidence>
<keyword evidence="1" id="KW-0732">Signal</keyword>
<gene>
    <name evidence="4" type="ORF">EQG63_07800</name>
</gene>